<evidence type="ECO:0000256" key="1">
    <source>
        <dbReference type="ARBA" id="ARBA00023027"/>
    </source>
</evidence>
<comment type="caution">
    <text evidence="3">The sequence shown here is derived from an EMBL/GenBank/DDBJ whole genome shotgun (WGS) entry which is preliminary data.</text>
</comment>
<dbReference type="EMBL" id="FNBW01000014">
    <property type="protein sequence ID" value="SDG30770.1"/>
    <property type="molecule type" value="Genomic_DNA"/>
</dbReference>
<dbReference type="PANTHER" id="PTHR43574">
    <property type="entry name" value="EPIMERASE-RELATED"/>
    <property type="match status" value="1"/>
</dbReference>
<dbReference type="OrthoDB" id="9801785at2"/>
<dbReference type="InterPro" id="IPR001509">
    <property type="entry name" value="Epimerase_deHydtase"/>
</dbReference>
<name>A0A8G2BKX2_9PROT</name>
<dbReference type="Proteomes" id="UP000198615">
    <property type="component" value="Unassembled WGS sequence"/>
</dbReference>
<protein>
    <submittedName>
        <fullName evidence="3">UDP-glucuronate 4-epimerase</fullName>
    </submittedName>
</protein>
<gene>
    <name evidence="3" type="ORF">SAMN05660686_03970</name>
</gene>
<keyword evidence="4" id="KW-1185">Reference proteome</keyword>
<evidence type="ECO:0000259" key="2">
    <source>
        <dbReference type="Pfam" id="PF01370"/>
    </source>
</evidence>
<evidence type="ECO:0000313" key="4">
    <source>
        <dbReference type="Proteomes" id="UP000198615"/>
    </source>
</evidence>
<dbReference type="SUPFAM" id="SSF51735">
    <property type="entry name" value="NAD(P)-binding Rossmann-fold domains"/>
    <property type="match status" value="1"/>
</dbReference>
<feature type="domain" description="NAD-dependent epimerase/dehydratase" evidence="2">
    <location>
        <begin position="3"/>
        <end position="250"/>
    </location>
</feature>
<sequence length="337" mass="37425">MTVLVTGAAGFIGMHTVRALLDRGEQVVGIDNLNAYYDPALKRARLAELEGRNGFLFERIDFADRAAMAAFDARHPAIDRIVHLGAQAGVRYSLQEPFDYANANLIGHLVMLEMARGRMEARAGRPALKHLVYASSSSVYGANREIPFSVEDRVDRPVSFYGATKKANEVMTYSYASLYGIPATGLRFFTVYGPWGRPDMSPWLFTERILRGEPIQVFNHGRMRRDFTYIDDIVAGVLAALDRPPAGTDGAPPCVLYNLGNHEPVALLDYIRVIETACGRAAELDMKPMQAGDVVETYADIAASTRDLGYRPATSIEDGIPRFVDWFKRYHRASARP</sequence>
<reference evidence="3 4" key="1">
    <citation type="submission" date="2016-10" db="EMBL/GenBank/DDBJ databases">
        <authorList>
            <person name="Varghese N."/>
            <person name="Submissions S."/>
        </authorList>
    </citation>
    <scope>NUCLEOTIDE SEQUENCE [LARGE SCALE GENOMIC DNA]</scope>
    <source>
        <strain evidence="3 4">DSM 18839</strain>
    </source>
</reference>
<evidence type="ECO:0000313" key="3">
    <source>
        <dbReference type="EMBL" id="SDG30770.1"/>
    </source>
</evidence>
<dbReference type="RefSeq" id="WP_093153096.1">
    <property type="nucleotide sequence ID" value="NZ_FNBW01000014.1"/>
</dbReference>
<dbReference type="PRINTS" id="PR01713">
    <property type="entry name" value="NUCEPIMERASE"/>
</dbReference>
<accession>A0A8G2BKX2</accession>
<proteinExistence type="predicted"/>
<dbReference type="InterPro" id="IPR036291">
    <property type="entry name" value="NAD(P)-bd_dom_sf"/>
</dbReference>
<organism evidence="3 4">
    <name type="scientific">Thalassobaculum litoreum DSM 18839</name>
    <dbReference type="NCBI Taxonomy" id="1123362"/>
    <lineage>
        <taxon>Bacteria</taxon>
        <taxon>Pseudomonadati</taxon>
        <taxon>Pseudomonadota</taxon>
        <taxon>Alphaproteobacteria</taxon>
        <taxon>Rhodospirillales</taxon>
        <taxon>Thalassobaculaceae</taxon>
        <taxon>Thalassobaculum</taxon>
    </lineage>
</organism>
<keyword evidence="1" id="KW-0520">NAD</keyword>
<dbReference type="Pfam" id="PF01370">
    <property type="entry name" value="Epimerase"/>
    <property type="match status" value="1"/>
</dbReference>
<dbReference type="AlphaFoldDB" id="A0A8G2BKX2"/>
<dbReference type="Gene3D" id="3.40.50.720">
    <property type="entry name" value="NAD(P)-binding Rossmann-like Domain"/>
    <property type="match status" value="1"/>
</dbReference>